<evidence type="ECO:0000256" key="4">
    <source>
        <dbReference type="ARBA" id="ARBA00022989"/>
    </source>
</evidence>
<evidence type="ECO:0000256" key="5">
    <source>
        <dbReference type="ARBA" id="ARBA00023136"/>
    </source>
</evidence>
<dbReference type="FunFam" id="1.20.58.340:FF:000008">
    <property type="entry name" value="CorA family metal ion transporter"/>
    <property type="match status" value="1"/>
</dbReference>
<evidence type="ECO:0000256" key="3">
    <source>
        <dbReference type="ARBA" id="ARBA00022692"/>
    </source>
</evidence>
<evidence type="ECO:0000256" key="1">
    <source>
        <dbReference type="ARBA" id="ARBA00004141"/>
    </source>
</evidence>
<comment type="subcellular location">
    <subcellularLocation>
        <location evidence="1">Membrane</location>
        <topology evidence="1">Multi-pass membrane protein</topology>
    </subcellularLocation>
</comment>
<dbReference type="GO" id="GO:0000329">
    <property type="term" value="C:fungal-type vacuole membrane"/>
    <property type="evidence" value="ECO:0007669"/>
    <property type="project" value="TreeGrafter"/>
</dbReference>
<sequence>FRFAYFRDDMESTVHSPTISGLLQPGQLFRDLFVGEHYKKNDNNYVAPFWLDVLNPTEEEMKVISKAFGIHPLTAEDIFLGEAREKVELFKDYYLVCFRSFDIVAERTKPLNVYILVFRTGVLTFHFAPTPHPINVRRRARLIRDYMDVSSDWIAYALIDDITDAFAPIIEIIEDEVYDIEEAILKMHSDMLRRIAECRKRVMSVSRLLGSKADVIKSFAKRCNEDWEVAPRSDIGMYLGDIQDHIVTMVSSLNHFEKLLSRSHSNYLAQINIDMTKVNNDMNDVLSKITILGTAVLPLNVITGLWGMNCVVPGQAYNNLGWFFGIVGFMTIFAGWSVWFTKKKLNF</sequence>
<comment type="caution">
    <text evidence="7">The sequence shown here is derived from an EMBL/GenBank/DDBJ whole genome shotgun (WGS) entry which is preliminary data.</text>
</comment>
<dbReference type="Pfam" id="PF01544">
    <property type="entry name" value="CorA"/>
    <property type="match status" value="1"/>
</dbReference>
<dbReference type="SUPFAM" id="SSF144083">
    <property type="entry name" value="Magnesium transport protein CorA, transmembrane region"/>
    <property type="match status" value="1"/>
</dbReference>
<gene>
    <name evidence="7" type="ORF">HANVADRAFT_21138</name>
</gene>
<keyword evidence="8" id="KW-1185">Reference proteome</keyword>
<keyword evidence="5 6" id="KW-0472">Membrane</keyword>
<keyword evidence="3 6" id="KW-0812">Transmembrane</keyword>
<evidence type="ECO:0000256" key="2">
    <source>
        <dbReference type="ARBA" id="ARBA00009765"/>
    </source>
</evidence>
<name>A0A1B7TJG2_9ASCO</name>
<dbReference type="PANTHER" id="PTHR21535">
    <property type="entry name" value="MAGNESIUM AND COBALT TRANSPORT PROTEIN/MITOCHONDRIAL IMPORT INNER MEMBRANE TRANSLOCASE SUBUNIT TIM8"/>
    <property type="match status" value="1"/>
</dbReference>
<organism evidence="7 8">
    <name type="scientific">Hanseniaspora valbyensis NRRL Y-1626</name>
    <dbReference type="NCBI Taxonomy" id="766949"/>
    <lineage>
        <taxon>Eukaryota</taxon>
        <taxon>Fungi</taxon>
        <taxon>Dikarya</taxon>
        <taxon>Ascomycota</taxon>
        <taxon>Saccharomycotina</taxon>
        <taxon>Saccharomycetes</taxon>
        <taxon>Saccharomycodales</taxon>
        <taxon>Saccharomycodaceae</taxon>
        <taxon>Hanseniaspora</taxon>
    </lineage>
</organism>
<dbReference type="InterPro" id="IPR002523">
    <property type="entry name" value="MgTranspt_CorA/ZnTranspt_ZntB"/>
</dbReference>
<dbReference type="OrthoDB" id="3973103at2759"/>
<dbReference type="EMBL" id="LXPE01000002">
    <property type="protein sequence ID" value="OBA28785.1"/>
    <property type="molecule type" value="Genomic_DNA"/>
</dbReference>
<dbReference type="PANTHER" id="PTHR21535:SF51">
    <property type="entry name" value="MANGANESE RESISTANCE PROTEIN MNR2"/>
    <property type="match status" value="1"/>
</dbReference>
<evidence type="ECO:0000313" key="8">
    <source>
        <dbReference type="Proteomes" id="UP000092321"/>
    </source>
</evidence>
<feature type="non-terminal residue" evidence="7">
    <location>
        <position position="1"/>
    </location>
</feature>
<dbReference type="InterPro" id="IPR045861">
    <property type="entry name" value="CorA_cytoplasmic_dom"/>
</dbReference>
<dbReference type="InterPro" id="IPR045863">
    <property type="entry name" value="CorA_TM1_TM2"/>
</dbReference>
<feature type="transmembrane region" description="Helical" evidence="6">
    <location>
        <begin position="285"/>
        <end position="308"/>
    </location>
</feature>
<dbReference type="AlphaFoldDB" id="A0A1B7TJG2"/>
<dbReference type="GO" id="GO:0010961">
    <property type="term" value="P:intracellular magnesium ion homeostasis"/>
    <property type="evidence" value="ECO:0007669"/>
    <property type="project" value="TreeGrafter"/>
</dbReference>
<dbReference type="CDD" id="cd12829">
    <property type="entry name" value="Alr1p-like"/>
    <property type="match status" value="1"/>
</dbReference>
<protein>
    <submittedName>
        <fullName evidence="7">Mg2+ transporter protein</fullName>
    </submittedName>
</protein>
<dbReference type="Gene3D" id="1.20.58.340">
    <property type="entry name" value="Magnesium transport protein CorA, transmembrane region"/>
    <property type="match status" value="2"/>
</dbReference>
<keyword evidence="4 6" id="KW-1133">Transmembrane helix</keyword>
<proteinExistence type="inferred from homology"/>
<dbReference type="Gene3D" id="3.30.460.20">
    <property type="entry name" value="CorA soluble domain-like"/>
    <property type="match status" value="1"/>
</dbReference>
<dbReference type="InterPro" id="IPR044089">
    <property type="entry name" value="Alr1-like"/>
</dbReference>
<feature type="transmembrane region" description="Helical" evidence="6">
    <location>
        <begin position="320"/>
        <end position="341"/>
    </location>
</feature>
<dbReference type="Proteomes" id="UP000092321">
    <property type="component" value="Unassembled WGS sequence"/>
</dbReference>
<evidence type="ECO:0000256" key="6">
    <source>
        <dbReference type="SAM" id="Phobius"/>
    </source>
</evidence>
<comment type="similarity">
    <text evidence="2">Belongs to the CorA metal ion transporter (MIT) (TC 1.A.35) family.</text>
</comment>
<reference evidence="8" key="1">
    <citation type="journal article" date="2016" name="Proc. Natl. Acad. Sci. U.S.A.">
        <title>Comparative genomics of biotechnologically important yeasts.</title>
        <authorList>
            <person name="Riley R."/>
            <person name="Haridas S."/>
            <person name="Wolfe K.H."/>
            <person name="Lopes M.R."/>
            <person name="Hittinger C.T."/>
            <person name="Goeker M."/>
            <person name="Salamov A.A."/>
            <person name="Wisecaver J.H."/>
            <person name="Long T.M."/>
            <person name="Calvey C.H."/>
            <person name="Aerts A.L."/>
            <person name="Barry K.W."/>
            <person name="Choi C."/>
            <person name="Clum A."/>
            <person name="Coughlan A.Y."/>
            <person name="Deshpande S."/>
            <person name="Douglass A.P."/>
            <person name="Hanson S.J."/>
            <person name="Klenk H.-P."/>
            <person name="LaButti K.M."/>
            <person name="Lapidus A."/>
            <person name="Lindquist E.A."/>
            <person name="Lipzen A.M."/>
            <person name="Meier-Kolthoff J.P."/>
            <person name="Ohm R.A."/>
            <person name="Otillar R.P."/>
            <person name="Pangilinan J.L."/>
            <person name="Peng Y."/>
            <person name="Rokas A."/>
            <person name="Rosa C.A."/>
            <person name="Scheuner C."/>
            <person name="Sibirny A.A."/>
            <person name="Slot J.C."/>
            <person name="Stielow J.B."/>
            <person name="Sun H."/>
            <person name="Kurtzman C.P."/>
            <person name="Blackwell M."/>
            <person name="Grigoriev I.V."/>
            <person name="Jeffries T.W."/>
        </authorList>
    </citation>
    <scope>NUCLEOTIDE SEQUENCE [LARGE SCALE GENOMIC DNA]</scope>
    <source>
        <strain evidence="8">NRRL Y-1626</strain>
    </source>
</reference>
<dbReference type="SUPFAM" id="SSF143865">
    <property type="entry name" value="CorA soluble domain-like"/>
    <property type="match status" value="1"/>
</dbReference>
<accession>A0A1B7TJG2</accession>
<evidence type="ECO:0000313" key="7">
    <source>
        <dbReference type="EMBL" id="OBA28785.1"/>
    </source>
</evidence>
<dbReference type="GO" id="GO:0015095">
    <property type="term" value="F:magnesium ion transmembrane transporter activity"/>
    <property type="evidence" value="ECO:0007669"/>
    <property type="project" value="InterPro"/>
</dbReference>
<dbReference type="FunFam" id="1.20.58.340:FF:000027">
    <property type="entry name" value="CorA family metal ion transporter (Eurofung)"/>
    <property type="match status" value="1"/>
</dbReference>